<feature type="compositionally biased region" description="Acidic residues" evidence="1">
    <location>
        <begin position="491"/>
        <end position="514"/>
    </location>
</feature>
<proteinExistence type="predicted"/>
<organism evidence="2 3">
    <name type="scientific">Tetradesmus obliquus</name>
    <name type="common">Green alga</name>
    <name type="synonym">Acutodesmus obliquus</name>
    <dbReference type="NCBI Taxonomy" id="3088"/>
    <lineage>
        <taxon>Eukaryota</taxon>
        <taxon>Viridiplantae</taxon>
        <taxon>Chlorophyta</taxon>
        <taxon>core chlorophytes</taxon>
        <taxon>Chlorophyceae</taxon>
        <taxon>CS clade</taxon>
        <taxon>Sphaeropleales</taxon>
        <taxon>Scenedesmaceae</taxon>
        <taxon>Tetradesmus</taxon>
    </lineage>
</organism>
<accession>A0ABY8TKH7</accession>
<evidence type="ECO:0000256" key="1">
    <source>
        <dbReference type="SAM" id="MobiDB-lite"/>
    </source>
</evidence>
<dbReference type="Proteomes" id="UP001244341">
    <property type="component" value="Chromosome 1b"/>
</dbReference>
<feature type="compositionally biased region" description="Polar residues" evidence="1">
    <location>
        <begin position="44"/>
        <end position="68"/>
    </location>
</feature>
<feature type="region of interest" description="Disordered" evidence="1">
    <location>
        <begin position="212"/>
        <end position="517"/>
    </location>
</feature>
<evidence type="ECO:0008006" key="4">
    <source>
        <dbReference type="Google" id="ProtNLM"/>
    </source>
</evidence>
<gene>
    <name evidence="2" type="ORF">OEZ85_008344</name>
</gene>
<dbReference type="EMBL" id="CP126208">
    <property type="protein sequence ID" value="WIA08927.1"/>
    <property type="molecule type" value="Genomic_DNA"/>
</dbReference>
<feature type="compositionally biased region" description="Low complexity" evidence="1">
    <location>
        <begin position="355"/>
        <end position="387"/>
    </location>
</feature>
<feature type="region of interest" description="Disordered" evidence="1">
    <location>
        <begin position="156"/>
        <end position="187"/>
    </location>
</feature>
<evidence type="ECO:0000313" key="2">
    <source>
        <dbReference type="EMBL" id="WIA08927.1"/>
    </source>
</evidence>
<feature type="region of interest" description="Disordered" evidence="1">
    <location>
        <begin position="532"/>
        <end position="588"/>
    </location>
</feature>
<feature type="compositionally biased region" description="Low complexity" evidence="1">
    <location>
        <begin position="224"/>
        <end position="233"/>
    </location>
</feature>
<reference evidence="2 3" key="1">
    <citation type="submission" date="2023-05" db="EMBL/GenBank/DDBJ databases">
        <title>A 100% complete, gapless, phased diploid assembly of the Scenedesmus obliquus UTEX 3031 genome.</title>
        <authorList>
            <person name="Biondi T.C."/>
            <person name="Hanschen E.R."/>
            <person name="Kwon T."/>
            <person name="Eng W."/>
            <person name="Kruse C.P.S."/>
            <person name="Koehler S.I."/>
            <person name="Kunde Y."/>
            <person name="Gleasner C.D."/>
            <person name="You Mak K.T."/>
            <person name="Polle J."/>
            <person name="Hovde B.T."/>
            <person name="Starkenburg S.R."/>
        </authorList>
    </citation>
    <scope>NUCLEOTIDE SEQUENCE [LARGE SCALE GENOMIC DNA]</scope>
    <source>
        <strain evidence="2 3">DOE0152z</strain>
    </source>
</reference>
<protein>
    <recommendedName>
        <fullName evidence="4">Stress response protein NST1</fullName>
    </recommendedName>
</protein>
<feature type="region of interest" description="Disordered" evidence="1">
    <location>
        <begin position="1"/>
        <end position="119"/>
    </location>
</feature>
<feature type="compositionally biased region" description="Acidic residues" evidence="1">
    <location>
        <begin position="234"/>
        <end position="274"/>
    </location>
</feature>
<keyword evidence="3" id="KW-1185">Reference proteome</keyword>
<evidence type="ECO:0000313" key="3">
    <source>
        <dbReference type="Proteomes" id="UP001244341"/>
    </source>
</evidence>
<feature type="compositionally biased region" description="Low complexity" evidence="1">
    <location>
        <begin position="395"/>
        <end position="429"/>
    </location>
</feature>
<sequence length="588" mass="61678">MDDLDGLSSDEPPALEAHTDSEQDSDDDYGAAVGGGHATDSNRRFGSTTSSSMRPGMPTSSTQPSQRLPGTFAPQGGSRGSSSHNSMMDDLNRNSRIWQVPEGDDPHEHALGPAPDDEEHHAAFPMASLQFMPGLLGAAGGQMLLSMPMPAALASMHHSGRSSAPEPMFVPGGGTSGPPPFRGMLGTSRRIPARDCWHAANYDSDDVPELVAASDEFDDDASEESSIAPLLSSEGDDDDDKLPPDLDDPDASDDSSENDLEGMPELECGTEDELSSNGELSVSDDALPSLVGSSSGDEPPALESAEDEAGLWAGGSSGGGSDEESDAPPGLVDCDSEVDSMPGLEAASDAEEQHAPAARHGVAAAAARLSNAVRPAAGTATNSSSRGSGRGGSSSSGFRRGFLGQPLQQFSFSGEEQQQQQQHFEAQQQLRREQQQLIDANPRLRAGQAISPDEDDDDDASAGGWETASDQDAEHVGARRHARERSVSEQWTDEEENGDEDDDDDEDDEDDDDAACNCPQCRRMRARAELQHGINDSISRGGPGSAGHPTPDWSADLAQTLLESLMGSSSNMQRSRQEPAAGQGLGAS</sequence>
<name>A0ABY8TKH7_TETOB</name>